<evidence type="ECO:0000313" key="1">
    <source>
        <dbReference type="EMBL" id="GJD99736.1"/>
    </source>
</evidence>
<accession>A0ABQ4S9S5</accession>
<keyword evidence="2" id="KW-1185">Reference proteome</keyword>
<reference evidence="1" key="2">
    <citation type="submission" date="2021-08" db="EMBL/GenBank/DDBJ databases">
        <authorList>
            <person name="Tani A."/>
            <person name="Ola A."/>
            <person name="Ogura Y."/>
            <person name="Katsura K."/>
            <person name="Hayashi T."/>
        </authorList>
    </citation>
    <scope>NUCLEOTIDE SEQUENCE</scope>
    <source>
        <strain evidence="1">DSM 17168</strain>
    </source>
</reference>
<evidence type="ECO:0000313" key="2">
    <source>
        <dbReference type="Proteomes" id="UP001055153"/>
    </source>
</evidence>
<organism evidence="1 2">
    <name type="scientific">Methylobacterium isbiliense</name>
    <dbReference type="NCBI Taxonomy" id="315478"/>
    <lineage>
        <taxon>Bacteria</taxon>
        <taxon>Pseudomonadati</taxon>
        <taxon>Pseudomonadota</taxon>
        <taxon>Alphaproteobacteria</taxon>
        <taxon>Hyphomicrobiales</taxon>
        <taxon>Methylobacteriaceae</taxon>
        <taxon>Methylobacterium</taxon>
    </lineage>
</organism>
<comment type="caution">
    <text evidence="1">The sequence shown here is derived from an EMBL/GenBank/DDBJ whole genome shotgun (WGS) entry which is preliminary data.</text>
</comment>
<dbReference type="Proteomes" id="UP001055153">
    <property type="component" value="Unassembled WGS sequence"/>
</dbReference>
<reference evidence="1" key="1">
    <citation type="journal article" date="2021" name="Front. Microbiol.">
        <title>Comprehensive Comparative Genomics and Phenotyping of Methylobacterium Species.</title>
        <authorList>
            <person name="Alessa O."/>
            <person name="Ogura Y."/>
            <person name="Fujitani Y."/>
            <person name="Takami H."/>
            <person name="Hayashi T."/>
            <person name="Sahin N."/>
            <person name="Tani A."/>
        </authorList>
    </citation>
    <scope>NUCLEOTIDE SEQUENCE</scope>
    <source>
        <strain evidence="1">DSM 17168</strain>
    </source>
</reference>
<dbReference type="RefSeq" id="WP_238234620.1">
    <property type="nucleotide sequence ID" value="NZ_BPQQ01000018.1"/>
</dbReference>
<protein>
    <submittedName>
        <fullName evidence="1">Uncharacterized protein</fullName>
    </submittedName>
</protein>
<dbReference type="EMBL" id="BPQQ01000018">
    <property type="protein sequence ID" value="GJD99736.1"/>
    <property type="molecule type" value="Genomic_DNA"/>
</dbReference>
<gene>
    <name evidence="1" type="ORF">GMJLKIPL_1654</name>
</gene>
<name>A0ABQ4S9S5_9HYPH</name>
<sequence length="83" mass="9013">MNAKADLIRYDIRRDRRGWTVYDVRTGLTAIIDGVLQVGLEMDEADAIADALSADGALPAPLVDPAFLRLDGAETGAGRFRRP</sequence>
<proteinExistence type="predicted"/>